<evidence type="ECO:0000313" key="3">
    <source>
        <dbReference type="Proteomes" id="UP000799324"/>
    </source>
</evidence>
<feature type="region of interest" description="Disordered" evidence="1">
    <location>
        <begin position="1"/>
        <end position="174"/>
    </location>
</feature>
<feature type="compositionally biased region" description="Polar residues" evidence="1">
    <location>
        <begin position="66"/>
        <end position="80"/>
    </location>
</feature>
<feature type="region of interest" description="Disordered" evidence="1">
    <location>
        <begin position="195"/>
        <end position="215"/>
    </location>
</feature>
<dbReference type="Proteomes" id="UP000799324">
    <property type="component" value="Unassembled WGS sequence"/>
</dbReference>
<keyword evidence="3" id="KW-1185">Reference proteome</keyword>
<dbReference type="AlphaFoldDB" id="A0A6A6TK40"/>
<evidence type="ECO:0000256" key="1">
    <source>
        <dbReference type="SAM" id="MobiDB-lite"/>
    </source>
</evidence>
<feature type="compositionally biased region" description="Low complexity" evidence="1">
    <location>
        <begin position="81"/>
        <end position="97"/>
    </location>
</feature>
<feature type="compositionally biased region" description="Low complexity" evidence="1">
    <location>
        <begin position="149"/>
        <end position="158"/>
    </location>
</feature>
<proteinExistence type="predicted"/>
<feature type="compositionally biased region" description="Basic residues" evidence="1">
    <location>
        <begin position="115"/>
        <end position="131"/>
    </location>
</feature>
<reference evidence="2" key="1">
    <citation type="journal article" date="2020" name="Stud. Mycol.">
        <title>101 Dothideomycetes genomes: a test case for predicting lifestyles and emergence of pathogens.</title>
        <authorList>
            <person name="Haridas S."/>
            <person name="Albert R."/>
            <person name="Binder M."/>
            <person name="Bloem J."/>
            <person name="Labutti K."/>
            <person name="Salamov A."/>
            <person name="Andreopoulos B."/>
            <person name="Baker S."/>
            <person name="Barry K."/>
            <person name="Bills G."/>
            <person name="Bluhm B."/>
            <person name="Cannon C."/>
            <person name="Castanera R."/>
            <person name="Culley D."/>
            <person name="Daum C."/>
            <person name="Ezra D."/>
            <person name="Gonzalez J."/>
            <person name="Henrissat B."/>
            <person name="Kuo A."/>
            <person name="Liang C."/>
            <person name="Lipzen A."/>
            <person name="Lutzoni F."/>
            <person name="Magnuson J."/>
            <person name="Mondo S."/>
            <person name="Nolan M."/>
            <person name="Ohm R."/>
            <person name="Pangilinan J."/>
            <person name="Park H.-J."/>
            <person name="Ramirez L."/>
            <person name="Alfaro M."/>
            <person name="Sun H."/>
            <person name="Tritt A."/>
            <person name="Yoshinaga Y."/>
            <person name="Zwiers L.-H."/>
            <person name="Turgeon B."/>
            <person name="Goodwin S."/>
            <person name="Spatafora J."/>
            <person name="Crous P."/>
            <person name="Grigoriev I."/>
        </authorList>
    </citation>
    <scope>NUCLEOTIDE SEQUENCE</scope>
    <source>
        <strain evidence="2">CBS 122681</strain>
    </source>
</reference>
<sequence>MSAEGPGNALELETRRNSAPGVHAASDALTGTNLRNDGPKSHTAFADKAEARPAFATIPTTPSPLPNSYTHASVTRSSEVSANYSNSELTSSSGGSLPTHKSAAAGRPSSSAHKQQSKNHRRPKPQNHHPRWSNTTLSSDDTGSDSRRSLSSSSRTSSYNATHRPHPNWIAQRQHSYTNRIPSKTTGNCGPLMAANFGAPSGDSRRGVSSPRPKGRGTVFWLVVLPKSALTLAQ</sequence>
<evidence type="ECO:0000313" key="2">
    <source>
        <dbReference type="EMBL" id="KAF2660112.1"/>
    </source>
</evidence>
<name>A0A6A6TK40_9PLEO</name>
<organism evidence="2 3">
    <name type="scientific">Lophiostoma macrostomum CBS 122681</name>
    <dbReference type="NCBI Taxonomy" id="1314788"/>
    <lineage>
        <taxon>Eukaryota</taxon>
        <taxon>Fungi</taxon>
        <taxon>Dikarya</taxon>
        <taxon>Ascomycota</taxon>
        <taxon>Pezizomycotina</taxon>
        <taxon>Dothideomycetes</taxon>
        <taxon>Pleosporomycetidae</taxon>
        <taxon>Pleosporales</taxon>
        <taxon>Lophiostomataceae</taxon>
        <taxon>Lophiostoma</taxon>
    </lineage>
</organism>
<protein>
    <submittedName>
        <fullName evidence="2">Uncharacterized protein</fullName>
    </submittedName>
</protein>
<dbReference type="EMBL" id="MU004302">
    <property type="protein sequence ID" value="KAF2660112.1"/>
    <property type="molecule type" value="Genomic_DNA"/>
</dbReference>
<feature type="compositionally biased region" description="Basic and acidic residues" evidence="1">
    <location>
        <begin position="37"/>
        <end position="51"/>
    </location>
</feature>
<accession>A0A6A6TK40</accession>
<gene>
    <name evidence="2" type="ORF">K491DRAFT_688714</name>
</gene>